<accession>A0A974NUH6</accession>
<proteinExistence type="predicted"/>
<name>A0A974NUH6_9SPHN</name>
<keyword evidence="2" id="KW-1185">Reference proteome</keyword>
<organism evidence="1 2">
    <name type="scientific">Sphingomonas aliaeris</name>
    <dbReference type="NCBI Taxonomy" id="2759526"/>
    <lineage>
        <taxon>Bacteria</taxon>
        <taxon>Pseudomonadati</taxon>
        <taxon>Pseudomonadota</taxon>
        <taxon>Alphaproteobacteria</taxon>
        <taxon>Sphingomonadales</taxon>
        <taxon>Sphingomonadaceae</taxon>
        <taxon>Sphingomonas</taxon>
    </lineage>
</organism>
<dbReference type="RefSeq" id="WP_202093048.1">
    <property type="nucleotide sequence ID" value="NZ_CP061035.1"/>
</dbReference>
<evidence type="ECO:0000313" key="1">
    <source>
        <dbReference type="EMBL" id="QQV76995.1"/>
    </source>
</evidence>
<dbReference type="KEGG" id="sari:H5J25_16760"/>
<dbReference type="EMBL" id="CP061035">
    <property type="protein sequence ID" value="QQV76995.1"/>
    <property type="molecule type" value="Genomic_DNA"/>
</dbReference>
<reference evidence="2" key="1">
    <citation type="submission" date="2020-09" db="EMBL/GenBank/DDBJ databases">
        <title>Sphingomonas sp., a new species isolated from pork steak.</title>
        <authorList>
            <person name="Heidler von Heilborn D."/>
        </authorList>
    </citation>
    <scope>NUCLEOTIDE SEQUENCE [LARGE SCALE GENOMIC DNA]</scope>
</reference>
<dbReference type="Proteomes" id="UP000595894">
    <property type="component" value="Chromosome"/>
</dbReference>
<protein>
    <submittedName>
        <fullName evidence="1">Uncharacterized protein</fullName>
    </submittedName>
</protein>
<sequence length="73" mass="8120">MMTGHMMNEMTMIAPATTGADTGLDSGGTVKRDYFVRREAQERRLVERATDPVARRVHAELAKRYAELIGNPA</sequence>
<gene>
    <name evidence="1" type="ORF">H5J25_16760</name>
</gene>
<dbReference type="AlphaFoldDB" id="A0A974NUH6"/>
<evidence type="ECO:0000313" key="2">
    <source>
        <dbReference type="Proteomes" id="UP000595894"/>
    </source>
</evidence>